<keyword evidence="5" id="KW-0813">Transport</keyword>
<keyword evidence="10" id="KW-0560">Oxidoreductase</keyword>
<evidence type="ECO:0000256" key="1">
    <source>
        <dbReference type="ARBA" id="ARBA00004651"/>
    </source>
</evidence>
<evidence type="ECO:0000256" key="5">
    <source>
        <dbReference type="ARBA" id="ARBA00022448"/>
    </source>
</evidence>
<comment type="similarity">
    <text evidence="2">Belongs to the cytochrome c oxidase bacterial subunit 4 family.</text>
</comment>
<keyword evidence="9 17" id="KW-1133">Transmembrane helix</keyword>
<keyword evidence="7 17" id="KW-0812">Transmembrane</keyword>
<dbReference type="GO" id="GO:0015078">
    <property type="term" value="F:proton transmembrane transporter activity"/>
    <property type="evidence" value="ECO:0007669"/>
    <property type="project" value="TreeGrafter"/>
</dbReference>
<evidence type="ECO:0000256" key="13">
    <source>
        <dbReference type="ARBA" id="ARBA00030071"/>
    </source>
</evidence>
<dbReference type="InterPro" id="IPR005171">
    <property type="entry name" value="Cyt_c_oxidase_su4_prok"/>
</dbReference>
<reference evidence="18" key="1">
    <citation type="submission" date="2022-11" db="EMBL/GenBank/DDBJ databases">
        <title>The whole genome sequencing of pests is an important tool to study the evolution of the plant-insect interaction and insecticide resistance.</title>
        <authorList>
            <person name="Kananovich Y."/>
        </authorList>
    </citation>
    <scope>NUCLEOTIDE SEQUENCE</scope>
    <source>
        <strain evidence="18">BSU_Bre_2018</strain>
    </source>
</reference>
<dbReference type="GO" id="GO:0005886">
    <property type="term" value="C:plasma membrane"/>
    <property type="evidence" value="ECO:0007669"/>
    <property type="project" value="UniProtKB-SubCell"/>
</dbReference>
<evidence type="ECO:0000256" key="2">
    <source>
        <dbReference type="ARBA" id="ARBA00008079"/>
    </source>
</evidence>
<evidence type="ECO:0000256" key="17">
    <source>
        <dbReference type="SAM" id="Phobius"/>
    </source>
</evidence>
<protein>
    <recommendedName>
        <fullName evidence="4">Cytochrome bo(3) ubiquinol oxidase subunit 4</fullName>
    </recommendedName>
    <alternativeName>
        <fullName evidence="16">Cytochrome o ubiquinol oxidase subunit 4</fullName>
    </alternativeName>
    <alternativeName>
        <fullName evidence="13">Oxidase bo(3) subunit 4</fullName>
    </alternativeName>
    <alternativeName>
        <fullName evidence="14">Ubiquinol oxidase polypeptide IV</fullName>
    </alternativeName>
    <alternativeName>
        <fullName evidence="15">Ubiquinol oxidase subunit 4</fullName>
    </alternativeName>
</protein>
<dbReference type="GO" id="GO:0019646">
    <property type="term" value="P:aerobic electron transport chain"/>
    <property type="evidence" value="ECO:0007669"/>
    <property type="project" value="TreeGrafter"/>
</dbReference>
<comment type="subcellular location">
    <subcellularLocation>
        <location evidence="1">Cell membrane</location>
        <topology evidence="1">Multi-pass membrane protein</topology>
    </subcellularLocation>
</comment>
<dbReference type="PANTHER" id="PTHR36835">
    <property type="entry name" value="CYTOCHROME BO(3) UBIQUINOL OXIDASE SUBUNIT 4"/>
    <property type="match status" value="1"/>
</dbReference>
<keyword evidence="11 17" id="KW-0472">Membrane</keyword>
<comment type="function">
    <text evidence="12">Cytochrome bo(3) ubiquinol terminal oxidase is the component of the aerobic respiratory chain of E.coli that predominates when cells are grown at high aeration. Has proton pump activity across the membrane in addition to electron transfer, pumping 2 protons/electron.</text>
</comment>
<feature type="transmembrane region" description="Helical" evidence="17">
    <location>
        <begin position="76"/>
        <end position="97"/>
    </location>
</feature>
<evidence type="ECO:0000256" key="15">
    <source>
        <dbReference type="ARBA" id="ARBA00031887"/>
    </source>
</evidence>
<keyword evidence="6" id="KW-1003">Cell membrane</keyword>
<evidence type="ECO:0000256" key="3">
    <source>
        <dbReference type="ARBA" id="ARBA00011700"/>
    </source>
</evidence>
<proteinExistence type="inferred from homology"/>
<sequence>MYNSIKLNIDKEVTSYLLGFLFSIILTVLSFFIATEKIFSSEVNYLIILILAIIQIVIHFFYFLHLNCSSEGIWNIITLLFVIMIIFIVLFGSVWIMSNLNHHVLLNC</sequence>
<evidence type="ECO:0000256" key="14">
    <source>
        <dbReference type="ARBA" id="ARBA00030211"/>
    </source>
</evidence>
<evidence type="ECO:0000313" key="19">
    <source>
        <dbReference type="Proteomes" id="UP001163440"/>
    </source>
</evidence>
<evidence type="ECO:0000256" key="9">
    <source>
        <dbReference type="ARBA" id="ARBA00022989"/>
    </source>
</evidence>
<evidence type="ECO:0000256" key="8">
    <source>
        <dbReference type="ARBA" id="ARBA00022982"/>
    </source>
</evidence>
<dbReference type="GO" id="GO:0009319">
    <property type="term" value="C:cytochrome o ubiquinol oxidase complex"/>
    <property type="evidence" value="ECO:0007669"/>
    <property type="project" value="TreeGrafter"/>
</dbReference>
<dbReference type="Proteomes" id="UP001163440">
    <property type="component" value="Chromosome"/>
</dbReference>
<evidence type="ECO:0000256" key="4">
    <source>
        <dbReference type="ARBA" id="ARBA00014689"/>
    </source>
</evidence>
<comment type="subunit">
    <text evidence="3">Heterooctamer of two A chains, two B chains, two C chains and two D chains.</text>
</comment>
<gene>
    <name evidence="18" type="primary">cyoD</name>
    <name evidence="18" type="ORF">OW720_02415</name>
</gene>
<keyword evidence="8" id="KW-0249">Electron transport</keyword>
<evidence type="ECO:0000256" key="16">
    <source>
        <dbReference type="ARBA" id="ARBA00032185"/>
    </source>
</evidence>
<evidence type="ECO:0000313" key="18">
    <source>
        <dbReference type="EMBL" id="WAI18840.1"/>
    </source>
</evidence>
<evidence type="ECO:0000256" key="6">
    <source>
        <dbReference type="ARBA" id="ARBA00022475"/>
    </source>
</evidence>
<dbReference type="NCBIfam" id="TIGR02847">
    <property type="entry name" value="CyoD"/>
    <property type="match status" value="1"/>
</dbReference>
<dbReference type="Pfam" id="PF03626">
    <property type="entry name" value="COX4_pro"/>
    <property type="match status" value="1"/>
</dbReference>
<dbReference type="GO" id="GO:0015990">
    <property type="term" value="P:electron transport coupled proton transport"/>
    <property type="evidence" value="ECO:0007669"/>
    <property type="project" value="InterPro"/>
</dbReference>
<feature type="transmembrane region" description="Helical" evidence="17">
    <location>
        <begin position="45"/>
        <end position="64"/>
    </location>
</feature>
<dbReference type="GO" id="GO:0009486">
    <property type="term" value="F:cytochrome bo3 ubiquinol oxidase activity"/>
    <property type="evidence" value="ECO:0007669"/>
    <property type="project" value="InterPro"/>
</dbReference>
<feature type="transmembrane region" description="Helical" evidence="17">
    <location>
        <begin position="12"/>
        <end position="33"/>
    </location>
</feature>
<organism evidence="18 19">
    <name type="scientific">Buchnera aphidicola</name>
    <name type="common">Brevicoryne brassicae</name>
    <dbReference type="NCBI Taxonomy" id="911343"/>
    <lineage>
        <taxon>Bacteria</taxon>
        <taxon>Pseudomonadati</taxon>
        <taxon>Pseudomonadota</taxon>
        <taxon>Gammaproteobacteria</taxon>
        <taxon>Enterobacterales</taxon>
        <taxon>Erwiniaceae</taxon>
        <taxon>Buchnera</taxon>
    </lineage>
</organism>
<accession>A0AAJ5PUK4</accession>
<dbReference type="RefSeq" id="WP_158365845.1">
    <property type="nucleotide sequence ID" value="NZ_CP034882.1"/>
</dbReference>
<evidence type="ECO:0000256" key="10">
    <source>
        <dbReference type="ARBA" id="ARBA00023002"/>
    </source>
</evidence>
<dbReference type="PANTHER" id="PTHR36835:SF1">
    <property type="entry name" value="CYTOCHROME BO(3) UBIQUINOL OXIDASE SUBUNIT 4"/>
    <property type="match status" value="1"/>
</dbReference>
<evidence type="ECO:0000256" key="12">
    <source>
        <dbReference type="ARBA" id="ARBA00025694"/>
    </source>
</evidence>
<dbReference type="InterPro" id="IPR014210">
    <property type="entry name" value="Cyt_o_ubiqinol_oxidase_su4"/>
</dbReference>
<name>A0AAJ5PUK4_9GAMM</name>
<dbReference type="InterPro" id="IPR050968">
    <property type="entry name" value="Cytochrome_c_oxidase_bac_sub4"/>
</dbReference>
<evidence type="ECO:0000256" key="11">
    <source>
        <dbReference type="ARBA" id="ARBA00023136"/>
    </source>
</evidence>
<evidence type="ECO:0000256" key="7">
    <source>
        <dbReference type="ARBA" id="ARBA00022692"/>
    </source>
</evidence>
<dbReference type="EMBL" id="CP113406">
    <property type="protein sequence ID" value="WAI18840.1"/>
    <property type="molecule type" value="Genomic_DNA"/>
</dbReference>
<dbReference type="AlphaFoldDB" id="A0AAJ5PUK4"/>